<evidence type="ECO:0000313" key="7">
    <source>
        <dbReference type="Proteomes" id="UP000198406"/>
    </source>
</evidence>
<accession>A0A1Z5K753</accession>
<dbReference type="Proteomes" id="UP000198406">
    <property type="component" value="Unassembled WGS sequence"/>
</dbReference>
<keyword evidence="7" id="KW-1185">Reference proteome</keyword>
<feature type="region of interest" description="Disordered" evidence="4">
    <location>
        <begin position="996"/>
        <end position="1081"/>
    </location>
</feature>
<feature type="compositionally biased region" description="Basic residues" evidence="4">
    <location>
        <begin position="1964"/>
        <end position="1974"/>
    </location>
</feature>
<feature type="repeat" description="WD" evidence="3">
    <location>
        <begin position="347"/>
        <end position="388"/>
    </location>
</feature>
<feature type="compositionally biased region" description="Acidic residues" evidence="4">
    <location>
        <begin position="1030"/>
        <end position="1040"/>
    </location>
</feature>
<evidence type="ECO:0000256" key="1">
    <source>
        <dbReference type="ARBA" id="ARBA00023117"/>
    </source>
</evidence>
<dbReference type="PROSITE" id="PS50294">
    <property type="entry name" value="WD_REPEATS_REGION"/>
    <property type="match status" value="1"/>
</dbReference>
<dbReference type="Gene3D" id="1.20.920.10">
    <property type="entry name" value="Bromodomain-like"/>
    <property type="match status" value="2"/>
</dbReference>
<feature type="region of interest" description="Disordered" evidence="4">
    <location>
        <begin position="957"/>
        <end position="981"/>
    </location>
</feature>
<keyword evidence="1 2" id="KW-0103">Bromodomain</keyword>
<dbReference type="InterPro" id="IPR036427">
    <property type="entry name" value="Bromodomain-like_sf"/>
</dbReference>
<keyword evidence="3" id="KW-0853">WD repeat</keyword>
<dbReference type="SUPFAM" id="SSF50978">
    <property type="entry name" value="WD40 repeat-like"/>
    <property type="match status" value="1"/>
</dbReference>
<evidence type="ECO:0000313" key="6">
    <source>
        <dbReference type="EMBL" id="GAX21931.1"/>
    </source>
</evidence>
<dbReference type="CDD" id="cd04369">
    <property type="entry name" value="Bromodomain"/>
    <property type="match status" value="2"/>
</dbReference>
<feature type="compositionally biased region" description="Basic and acidic residues" evidence="4">
    <location>
        <begin position="1726"/>
        <end position="1740"/>
    </location>
</feature>
<dbReference type="Pfam" id="PF00439">
    <property type="entry name" value="Bromodomain"/>
    <property type="match status" value="2"/>
</dbReference>
<feature type="compositionally biased region" description="Basic and acidic residues" evidence="4">
    <location>
        <begin position="1550"/>
        <end position="1559"/>
    </location>
</feature>
<dbReference type="GO" id="GO:0005634">
    <property type="term" value="C:nucleus"/>
    <property type="evidence" value="ECO:0007669"/>
    <property type="project" value="TreeGrafter"/>
</dbReference>
<dbReference type="SUPFAM" id="SSF47370">
    <property type="entry name" value="Bromodomain"/>
    <property type="match status" value="2"/>
</dbReference>
<dbReference type="InterPro" id="IPR015943">
    <property type="entry name" value="WD40/YVTN_repeat-like_dom_sf"/>
</dbReference>
<protein>
    <submittedName>
        <fullName evidence="6">Bromodomain and WD repeat domain containing protein 1/3</fullName>
    </submittedName>
</protein>
<feature type="compositionally biased region" description="Polar residues" evidence="4">
    <location>
        <begin position="1975"/>
        <end position="1985"/>
    </location>
</feature>
<comment type="caution">
    <text evidence="6">The sequence shown here is derived from an EMBL/GenBank/DDBJ whole genome shotgun (WGS) entry which is preliminary data.</text>
</comment>
<dbReference type="GO" id="GO:0008360">
    <property type="term" value="P:regulation of cell shape"/>
    <property type="evidence" value="ECO:0007669"/>
    <property type="project" value="TreeGrafter"/>
</dbReference>
<feature type="repeat" description="WD" evidence="3">
    <location>
        <begin position="613"/>
        <end position="646"/>
    </location>
</feature>
<feature type="region of interest" description="Disordered" evidence="4">
    <location>
        <begin position="1486"/>
        <end position="1592"/>
    </location>
</feature>
<dbReference type="InterPro" id="IPR052060">
    <property type="entry name" value="Bromo_WD_repeat"/>
</dbReference>
<dbReference type="PROSITE" id="PS50082">
    <property type="entry name" value="WD_REPEATS_2"/>
    <property type="match status" value="3"/>
</dbReference>
<feature type="repeat" description="WD" evidence="3">
    <location>
        <begin position="389"/>
        <end position="429"/>
    </location>
</feature>
<dbReference type="InterPro" id="IPR036322">
    <property type="entry name" value="WD40_repeat_dom_sf"/>
</dbReference>
<dbReference type="Pfam" id="PF00400">
    <property type="entry name" value="WD40"/>
    <property type="match status" value="5"/>
</dbReference>
<dbReference type="PANTHER" id="PTHR16266:SF17">
    <property type="entry name" value="BRWD3"/>
    <property type="match status" value="1"/>
</dbReference>
<dbReference type="EMBL" id="BDSP01000174">
    <property type="protein sequence ID" value="GAX21931.1"/>
    <property type="molecule type" value="Genomic_DNA"/>
</dbReference>
<sequence length="2113" mass="236671">MQSDHDELPFLVTHWLSSVTVSDSFAQERIQRAARELSEAFAAVGGFGPTALTSSSSLQPASFSQARLQRACPPQQLLHLVQSARLFEETGHSSVNLLEQAAEQQRQSREGRTTGSVQQVEQIVEVVTGPCQMPEHPKAQQTQTAAESCMKAFLELRDKIKGDEEQIMTMQQSVTFQSNVLRELKQNPCSDDVEQEEKRKACERVLVQLERPLQQLMVTQQTDRIRLQELKFTAKKAFQRFQHVRRNFQTPSKPSSLFSRILRRPWSKRDDSISKVLLQHRLDHAATINTHLSYPVYCLQFDKTGRYFCTGADDYLVRVFCVDPTLHPNLPDNSFSKIRGAFLVCTLRGHAGVINNIDVSPDNAFLATASEDGDCRVWGLVDGSPVAILRGHAGGTNTVVWTSPYRLVTAGSDGWARCWDIRHAALKRYGKWVGKRLEYHQNNDKTATNTAESMTEVVLQASLQDTQGQGATQAAPDQVLESSENAPVALAQIPLPPLPEGNGLNVLENNNVNANQESAGDFVFNDNLDEGVDLLCKLPHGNPNEGRTRSSFIKVLCVAKCPFGLHFATGSDDGTCRIWKEVADPALELIENESPVMRTSSNLRDQGELLLELKAHHSAITDLSYSHKGDRLLSASQKEGVVRLWSWSVDPSYPRLMANRKTSHILIQLSNPRRSESAPARRRAPAASRISCDVACWTAQDETIVTSQSELEKQSGSAIVPGSQFICVWDSRSGNCLVAISGAHSMQCPVLVPHPSESDIFCSAGADGRVKIWNVTIGECVFQHKNTLEFGPIDARDKGKPSGYLDGSFSPDGALLVLTDDSGRVSIFDSVGQKDETDGKNLPWMKEQYFSNDYYDLLYDQNGYCVERGSEQPPHLAPRGVRCSNAGTPWAAFVNDLLRGNTGPLPSSEVEARCKRQYCRQIAAEMSETEMPVHGNVIARLDPETTVMLGEDTIGGKLIVGPPSAASDAEARPRSPRRMSDNYRWRDYTDILREEASSNRHDDDSEMADTDDEEFEYNETAGRRLHESSDSDDDDDDMEDSLVMPDSPAAGGRRRRFIEDDDSDSEGGLEEYMSTNNEPSGPFIRDYDSHFFRVPDARSASISRSWVRRLESNSSYGGRKSYTPQVGDSIVYIPRVHKDTILQFPSLTAPWRNWPDGAEWPFVQCLIRNIRYRFPFTAYSGRGSTSRCNSVVAILSLEITGVPQISLNRRFRWPSPTFTEPEQSHLFELNLFENSEADYIYPLSLFQSRLARLEETIASGSENIEIEVYYRDESRRDDPEWTPFPGRIVAVTESDDDGERQIEGSGYRSVSIVWNTGERDSVSPWELSLCDDSTVSPDRPVLTEMEKKKARDAIGAVKEMEMGPAFADPVNEHQFSDYQSRVEVPMCLNFMLERLESNYYCSLFSVVADVKVIKENCIKYNGEVHDLSDAAREMLSQFEEILLPSSELEAYRAFQTEVPNIPPAAGEPIAETATLAVTDVRRSTRELGTLGEAASVRTAPVRRTSSRQRSRSTSLEALPPPRHARAASNQNDRNLDGDANRRQSRRIRIRTGDAQRTLEDLASGLARRGGRAQNRGGTHRTLRASSQPMRQSRRVLEAIQHQPDGNEIPMRQSRARAQPHNLHGRFNRPGRGQVSYADQPSDVDVSDNEDNDMSSRGRRNRDIQRSRTPVEGQRRQRNTQAVGSSHRSTRSRDGPVSYAELPSDIDHNVSANTSRSRVARSQSLRSEQRVRISDASHEDGQSSPLSARIARRSLSRSGDVDVQELTSQTRNTRRAQRSSTGSHYGGNDGVEPDNAFEAHGGHSSDDSDSSESTAHGRARASVRKKTAKDSSDEEDFVDDDAQSSEDEEDAVSESDESDSVVEPSRRSSNRARANKSYQSESDESSGSESGVKARKGVKRKAGLRKSEATEEVVSTRRSTRSKDRHAVEESPASVNDSDEGRKRPAKMSRRGDDSSDEETPPPPKKARRSIKNPRSKSVNTEQTHSVAEPWPDIGLKFISQVSLGILERLRLYDEEKLFEEPVVEQYPDIAESYQSVIKEPMDFRTIEEERLPRYRSIQELQQDLMMVFNNCILFNREQLPEYANKARQMKDMLKDIFESICQELDIVRPRRRK</sequence>
<reference evidence="6 7" key="1">
    <citation type="journal article" date="2015" name="Plant Cell">
        <title>Oil accumulation by the oleaginous diatom Fistulifera solaris as revealed by the genome and transcriptome.</title>
        <authorList>
            <person name="Tanaka T."/>
            <person name="Maeda Y."/>
            <person name="Veluchamy A."/>
            <person name="Tanaka M."/>
            <person name="Abida H."/>
            <person name="Marechal E."/>
            <person name="Bowler C."/>
            <person name="Muto M."/>
            <person name="Sunaga Y."/>
            <person name="Tanaka M."/>
            <person name="Yoshino T."/>
            <person name="Taniguchi T."/>
            <person name="Fukuda Y."/>
            <person name="Nemoto M."/>
            <person name="Matsumoto M."/>
            <person name="Wong P.S."/>
            <person name="Aburatani S."/>
            <person name="Fujibuchi W."/>
        </authorList>
    </citation>
    <scope>NUCLEOTIDE SEQUENCE [LARGE SCALE GENOMIC DNA]</scope>
    <source>
        <strain evidence="6 7">JPCC DA0580</strain>
    </source>
</reference>
<evidence type="ECO:0000256" key="4">
    <source>
        <dbReference type="SAM" id="MobiDB-lite"/>
    </source>
</evidence>
<proteinExistence type="predicted"/>
<dbReference type="PROSITE" id="PS50014">
    <property type="entry name" value="BROMODOMAIN_2"/>
    <property type="match status" value="2"/>
</dbReference>
<evidence type="ECO:0000256" key="3">
    <source>
        <dbReference type="PROSITE-ProRule" id="PRU00221"/>
    </source>
</evidence>
<dbReference type="GO" id="GO:0007010">
    <property type="term" value="P:cytoskeleton organization"/>
    <property type="evidence" value="ECO:0007669"/>
    <property type="project" value="TreeGrafter"/>
</dbReference>
<evidence type="ECO:0000259" key="5">
    <source>
        <dbReference type="PROSITE" id="PS50014"/>
    </source>
</evidence>
<feature type="region of interest" description="Disordered" evidence="4">
    <location>
        <begin position="1621"/>
        <end position="1985"/>
    </location>
</feature>
<feature type="compositionally biased region" description="Basic residues" evidence="4">
    <location>
        <begin position="1892"/>
        <end position="1903"/>
    </location>
</feature>
<name>A0A1Z5K753_FISSO</name>
<dbReference type="GO" id="GO:0006357">
    <property type="term" value="P:regulation of transcription by RNA polymerase II"/>
    <property type="evidence" value="ECO:0007669"/>
    <property type="project" value="TreeGrafter"/>
</dbReference>
<dbReference type="OrthoDB" id="48634at2759"/>
<dbReference type="InterPro" id="IPR001487">
    <property type="entry name" value="Bromodomain"/>
</dbReference>
<gene>
    <name evidence="6" type="ORF">FisN_40Hh020</name>
</gene>
<feature type="domain" description="Bromo" evidence="5">
    <location>
        <begin position="2010"/>
        <end position="2082"/>
    </location>
</feature>
<dbReference type="PANTHER" id="PTHR16266">
    <property type="entry name" value="WD REPEAT DOMAIN 9"/>
    <property type="match status" value="1"/>
</dbReference>
<feature type="domain" description="Bromo" evidence="5">
    <location>
        <begin position="1358"/>
        <end position="1428"/>
    </location>
</feature>
<evidence type="ECO:0000256" key="2">
    <source>
        <dbReference type="PROSITE-ProRule" id="PRU00035"/>
    </source>
</evidence>
<feature type="compositionally biased region" description="Basic and acidic residues" evidence="4">
    <location>
        <begin position="969"/>
        <end position="981"/>
    </location>
</feature>
<feature type="compositionally biased region" description="Acidic residues" evidence="4">
    <location>
        <begin position="1831"/>
        <end position="1859"/>
    </location>
</feature>
<feature type="compositionally biased region" description="Acidic residues" evidence="4">
    <location>
        <begin position="1059"/>
        <end position="1069"/>
    </location>
</feature>
<dbReference type="SMART" id="SM00320">
    <property type="entry name" value="WD40"/>
    <property type="match status" value="7"/>
</dbReference>
<feature type="compositionally biased region" description="Basic residues" evidence="4">
    <location>
        <begin position="1816"/>
        <end position="1826"/>
    </location>
</feature>
<dbReference type="Gene3D" id="2.130.10.10">
    <property type="entry name" value="YVTN repeat-like/Quinoprotein amine dehydrogenase"/>
    <property type="match status" value="3"/>
</dbReference>
<feature type="compositionally biased region" description="Polar residues" evidence="4">
    <location>
        <begin position="1709"/>
        <end position="1725"/>
    </location>
</feature>
<dbReference type="SMART" id="SM00297">
    <property type="entry name" value="BROMO"/>
    <property type="match status" value="2"/>
</dbReference>
<organism evidence="6 7">
    <name type="scientific">Fistulifera solaris</name>
    <name type="common">Oleaginous diatom</name>
    <dbReference type="NCBI Taxonomy" id="1519565"/>
    <lineage>
        <taxon>Eukaryota</taxon>
        <taxon>Sar</taxon>
        <taxon>Stramenopiles</taxon>
        <taxon>Ochrophyta</taxon>
        <taxon>Bacillariophyta</taxon>
        <taxon>Bacillariophyceae</taxon>
        <taxon>Bacillariophycidae</taxon>
        <taxon>Naviculales</taxon>
        <taxon>Naviculaceae</taxon>
        <taxon>Fistulifera</taxon>
    </lineage>
</organism>
<dbReference type="InterPro" id="IPR001680">
    <property type="entry name" value="WD40_rpt"/>
</dbReference>
<dbReference type="InParanoid" id="A0A1Z5K753"/>
<feature type="compositionally biased region" description="Acidic residues" evidence="4">
    <location>
        <begin position="1004"/>
        <end position="1017"/>
    </location>
</feature>